<name>A0ABU4RSB8_9HYPH</name>
<dbReference type="RefSeq" id="WP_319845212.1">
    <property type="nucleotide sequence ID" value="NZ_JAXAFJ010000009.1"/>
</dbReference>
<keyword evidence="4 7" id="KW-1133">Transmembrane helix</keyword>
<keyword evidence="2" id="KW-1003">Cell membrane</keyword>
<dbReference type="PANTHER" id="PTHR32309:SF13">
    <property type="entry name" value="FERRIC ENTEROBACTIN TRANSPORT PROTEIN FEPE"/>
    <property type="match status" value="1"/>
</dbReference>
<feature type="coiled-coil region" evidence="6">
    <location>
        <begin position="380"/>
        <end position="407"/>
    </location>
</feature>
<proteinExistence type="predicted"/>
<reference evidence="9 10" key="1">
    <citation type="submission" date="2023-11" db="EMBL/GenBank/DDBJ databases">
        <authorList>
            <person name="Bao R."/>
        </authorList>
    </citation>
    <scope>NUCLEOTIDE SEQUENCE [LARGE SCALE GENOMIC DNA]</scope>
    <source>
        <strain evidence="9 10">PJ23</strain>
    </source>
</reference>
<dbReference type="InterPro" id="IPR050445">
    <property type="entry name" value="Bact_polysacc_biosynth/exp"/>
</dbReference>
<dbReference type="PANTHER" id="PTHR32309">
    <property type="entry name" value="TYROSINE-PROTEIN KINASE"/>
    <property type="match status" value="1"/>
</dbReference>
<dbReference type="Pfam" id="PF02706">
    <property type="entry name" value="Wzz"/>
    <property type="match status" value="1"/>
</dbReference>
<sequence length="720" mass="76460">MQGAVYDMGIVRDTRSPAEIDLGGIGRALWRRKLLILGPTILVAIGATLFARTLVPQYRSEALVLVESKENAYTRPAGAERDPQTAAADELAVQSQVQLLRSRDLALSVVEELDLKNVPEFGGSSEMSSVKAVLVKLGFAPDPALMTDEERALQAYYDHLTVAAIPGSRVISTVVLSADAGLAAQIANTVTTRYLQMQQAAKQAINQQASNWLSGQIADLSRRVAEAEAKVENYRTSQNLFAGPNNSTLSSQQLNELSSELSRAVAQQTEAQTKADAIKQALAAGRRVEFLDIGNSELIRRLAEQRGNLAASIARESRTFLAGHPRMKELNAQLSSVDTQIREEARKVARAYENEATLAASRVTNIRATLDSQKEVAGSANEQEVQLRALEREARAQRELLEQFMTRYRDASAREQVESIPPDSRIISRAAAASSPFSPKPLPIVALSSVAAFILLVVLFTVLEFLSQGSRPVPLAAAKAGVLPARQEIDADTPMKQAAAAAGTTALLGSRDMAMEAADMKILGELATHLAATPRGQDALNILTVTAAPDIDAGGIAMTLARSLAGHGRKAIVVDAGGESARFREAMGDKAETAGLGELVSGEASFVDAIQRDRASHAHMITLGQQDPLEPASAQRIGVVFDALGLTYDFVIVLGPSIGRRTGFEALARRTGAAILIAAAADDEATTSAHQMLLQAGVSDVVVLVAGGTGKGPVSRTTES</sequence>
<evidence type="ECO:0000256" key="1">
    <source>
        <dbReference type="ARBA" id="ARBA00004651"/>
    </source>
</evidence>
<organism evidence="9 10">
    <name type="scientific">Terrihabitans rhizophilus</name>
    <dbReference type="NCBI Taxonomy" id="3092662"/>
    <lineage>
        <taxon>Bacteria</taxon>
        <taxon>Pseudomonadati</taxon>
        <taxon>Pseudomonadota</taxon>
        <taxon>Alphaproteobacteria</taxon>
        <taxon>Hyphomicrobiales</taxon>
        <taxon>Terrihabitans</taxon>
    </lineage>
</organism>
<keyword evidence="6" id="KW-0175">Coiled coil</keyword>
<keyword evidence="10" id="KW-1185">Reference proteome</keyword>
<gene>
    <name evidence="9" type="ORF">SCD90_13530</name>
</gene>
<dbReference type="InterPro" id="IPR003856">
    <property type="entry name" value="LPS_length_determ_N"/>
</dbReference>
<dbReference type="InterPro" id="IPR027417">
    <property type="entry name" value="P-loop_NTPase"/>
</dbReference>
<evidence type="ECO:0000313" key="9">
    <source>
        <dbReference type="EMBL" id="MDX6807088.1"/>
    </source>
</evidence>
<evidence type="ECO:0000256" key="7">
    <source>
        <dbReference type="SAM" id="Phobius"/>
    </source>
</evidence>
<comment type="caution">
    <text evidence="9">The sequence shown here is derived from an EMBL/GenBank/DDBJ whole genome shotgun (WGS) entry which is preliminary data.</text>
</comment>
<dbReference type="Gene3D" id="3.40.50.300">
    <property type="entry name" value="P-loop containing nucleotide triphosphate hydrolases"/>
    <property type="match status" value="1"/>
</dbReference>
<keyword evidence="5 7" id="KW-0472">Membrane</keyword>
<protein>
    <submittedName>
        <fullName evidence="9">Exopolysaccharide transport family protein</fullName>
    </submittedName>
</protein>
<dbReference type="Proteomes" id="UP001274321">
    <property type="component" value="Unassembled WGS sequence"/>
</dbReference>
<evidence type="ECO:0000313" key="10">
    <source>
        <dbReference type="Proteomes" id="UP001274321"/>
    </source>
</evidence>
<feature type="transmembrane region" description="Helical" evidence="7">
    <location>
        <begin position="34"/>
        <end position="55"/>
    </location>
</feature>
<feature type="coiled-coil region" evidence="6">
    <location>
        <begin position="217"/>
        <end position="274"/>
    </location>
</feature>
<feature type="domain" description="Polysaccharide chain length determinant N-terminal" evidence="8">
    <location>
        <begin position="19"/>
        <end position="113"/>
    </location>
</feature>
<feature type="transmembrane region" description="Helical" evidence="7">
    <location>
        <begin position="444"/>
        <end position="466"/>
    </location>
</feature>
<comment type="subcellular location">
    <subcellularLocation>
        <location evidence="1">Cell membrane</location>
        <topology evidence="1">Multi-pass membrane protein</topology>
    </subcellularLocation>
</comment>
<evidence type="ECO:0000256" key="3">
    <source>
        <dbReference type="ARBA" id="ARBA00022692"/>
    </source>
</evidence>
<evidence type="ECO:0000256" key="5">
    <source>
        <dbReference type="ARBA" id="ARBA00023136"/>
    </source>
</evidence>
<evidence type="ECO:0000256" key="2">
    <source>
        <dbReference type="ARBA" id="ARBA00022475"/>
    </source>
</evidence>
<evidence type="ECO:0000256" key="6">
    <source>
        <dbReference type="SAM" id="Coils"/>
    </source>
</evidence>
<dbReference type="EMBL" id="JAXAFJ010000009">
    <property type="protein sequence ID" value="MDX6807088.1"/>
    <property type="molecule type" value="Genomic_DNA"/>
</dbReference>
<evidence type="ECO:0000259" key="8">
    <source>
        <dbReference type="Pfam" id="PF02706"/>
    </source>
</evidence>
<accession>A0ABU4RSB8</accession>
<keyword evidence="3 7" id="KW-0812">Transmembrane</keyword>
<evidence type="ECO:0000256" key="4">
    <source>
        <dbReference type="ARBA" id="ARBA00022989"/>
    </source>
</evidence>